<feature type="compositionally biased region" description="Basic and acidic residues" evidence="1">
    <location>
        <begin position="99"/>
        <end position="113"/>
    </location>
</feature>
<evidence type="ECO:0000313" key="3">
    <source>
        <dbReference type="EMBL" id="BAU96770.1"/>
    </source>
</evidence>
<evidence type="ECO:0000313" key="4">
    <source>
        <dbReference type="Proteomes" id="UP000218244"/>
    </source>
</evidence>
<dbReference type="AlphaFoldDB" id="A0A160PVJ7"/>
<keyword evidence="4" id="KW-1185">Reference proteome</keyword>
<dbReference type="KEGG" id="csur:N24_2508"/>
<dbReference type="Proteomes" id="UP000218244">
    <property type="component" value="Chromosome"/>
</dbReference>
<keyword evidence="2" id="KW-1133">Transmembrane helix</keyword>
<name>A0A160PVJ7_9CORY</name>
<gene>
    <name evidence="3" type="ORF">N24_2508</name>
</gene>
<accession>A0A160PVJ7</accession>
<keyword evidence="2" id="KW-0812">Transmembrane</keyword>
<feature type="region of interest" description="Disordered" evidence="1">
    <location>
        <begin position="99"/>
        <end position="139"/>
    </location>
</feature>
<evidence type="ECO:0000256" key="2">
    <source>
        <dbReference type="SAM" id="Phobius"/>
    </source>
</evidence>
<proteinExistence type="predicted"/>
<reference evidence="3 4" key="1">
    <citation type="submission" date="2016-02" db="EMBL/GenBank/DDBJ databases">
        <title>Corynebacterium glutamicum N24 whole genome sequencing project.</title>
        <authorList>
            <person name="Matsutani M."/>
            <person name="Nangtapong N."/>
            <person name="Yakushi T."/>
            <person name="Matsushita K."/>
        </authorList>
    </citation>
    <scope>NUCLEOTIDE SEQUENCE [LARGE SCALE GENOMIC DNA]</scope>
    <source>
        <strain evidence="3 4">N24</strain>
    </source>
</reference>
<feature type="transmembrane region" description="Helical" evidence="2">
    <location>
        <begin position="6"/>
        <end position="28"/>
    </location>
</feature>
<sequence length="139" mass="16502">MREFFLWASPFAPFSTAFVAALAGIIAWRNYKHRRISDNRAEWWRRTQYAIDLITSDDDRIGRSTGLALLSHLIEDSEPTTRDLELIREVTRKLMEEILTKEDRQSNEKEEATSSHISHILKRRKKNRRQWYVAEKPKS</sequence>
<feature type="compositionally biased region" description="Basic residues" evidence="1">
    <location>
        <begin position="119"/>
        <end position="129"/>
    </location>
</feature>
<dbReference type="EMBL" id="AP017369">
    <property type="protein sequence ID" value="BAU96770.1"/>
    <property type="molecule type" value="Genomic_DNA"/>
</dbReference>
<organism evidence="3 4">
    <name type="scientific">Corynebacterium suranareeae</name>
    <dbReference type="NCBI Taxonomy" id="2506452"/>
    <lineage>
        <taxon>Bacteria</taxon>
        <taxon>Bacillati</taxon>
        <taxon>Actinomycetota</taxon>
        <taxon>Actinomycetes</taxon>
        <taxon>Mycobacteriales</taxon>
        <taxon>Corynebacteriaceae</taxon>
        <taxon>Corynebacterium</taxon>
    </lineage>
</organism>
<keyword evidence="2" id="KW-0472">Membrane</keyword>
<protein>
    <submittedName>
        <fullName evidence="3">Uncharacterized protein</fullName>
    </submittedName>
</protein>
<evidence type="ECO:0000256" key="1">
    <source>
        <dbReference type="SAM" id="MobiDB-lite"/>
    </source>
</evidence>